<dbReference type="EMBL" id="WSZM01000090">
    <property type="protein sequence ID" value="KAF4043329.1"/>
    <property type="molecule type" value="Genomic_DNA"/>
</dbReference>
<feature type="domain" description="RING-type" evidence="5">
    <location>
        <begin position="84"/>
        <end position="130"/>
    </location>
</feature>
<name>A0A833T6Q3_PHYIN</name>
<evidence type="ECO:0000259" key="5">
    <source>
        <dbReference type="PROSITE" id="PS50089"/>
    </source>
</evidence>
<dbReference type="Gene3D" id="3.30.40.10">
    <property type="entry name" value="Zinc/RING finger domain, C3HC4 (zinc finger)"/>
    <property type="match status" value="1"/>
</dbReference>
<reference evidence="6" key="1">
    <citation type="submission" date="2020-04" db="EMBL/GenBank/DDBJ databases">
        <title>Hybrid Assembly of Korean Phytophthora infestans isolates.</title>
        <authorList>
            <person name="Prokchorchik M."/>
            <person name="Lee Y."/>
            <person name="Seo J."/>
            <person name="Cho J.-H."/>
            <person name="Park Y.-E."/>
            <person name="Jang D.-C."/>
            <person name="Im J.-S."/>
            <person name="Choi J.-G."/>
            <person name="Park H.-J."/>
            <person name="Lee G.-B."/>
            <person name="Lee Y.-G."/>
            <person name="Hong S.-Y."/>
            <person name="Cho K."/>
            <person name="Sohn K.H."/>
        </authorList>
    </citation>
    <scope>NUCLEOTIDE SEQUENCE</scope>
    <source>
        <strain evidence="6">KR_1_A1</strain>
        <strain evidence="7">KR_2_A2</strain>
    </source>
</reference>
<keyword evidence="8" id="KW-1185">Reference proteome</keyword>
<keyword evidence="2 4" id="KW-0863">Zinc-finger</keyword>
<dbReference type="AlphaFoldDB" id="A0A833T6Q3"/>
<protein>
    <submittedName>
        <fullName evidence="6">Ring finger domain</fullName>
    </submittedName>
</protein>
<dbReference type="EMBL" id="JAACNO010000165">
    <property type="protein sequence ID" value="KAF4149492.1"/>
    <property type="molecule type" value="Genomic_DNA"/>
</dbReference>
<evidence type="ECO:0000256" key="2">
    <source>
        <dbReference type="ARBA" id="ARBA00022771"/>
    </source>
</evidence>
<dbReference type="PANTHER" id="PTHR15710">
    <property type="entry name" value="E3 UBIQUITIN-PROTEIN LIGASE PRAJA"/>
    <property type="match status" value="1"/>
</dbReference>
<evidence type="ECO:0000256" key="1">
    <source>
        <dbReference type="ARBA" id="ARBA00022723"/>
    </source>
</evidence>
<dbReference type="SUPFAM" id="SSF57850">
    <property type="entry name" value="RING/U-box"/>
    <property type="match status" value="1"/>
</dbReference>
<dbReference type="Proteomes" id="UP000704712">
    <property type="component" value="Unassembled WGS sequence"/>
</dbReference>
<dbReference type="InterPro" id="IPR013083">
    <property type="entry name" value="Znf_RING/FYVE/PHD"/>
</dbReference>
<sequence length="146" mass="16133">MEYLGALLAAYVELDVLLGAPEALKGNFLEEIVCVNAVFVEIERFLEIPPERKAIEAKLTRAVKALNDVKQNSNSDVKTSQWCICLGDNNVGGSDEETEKRMAQLPCAHVFHEDCIIHWLQCGSTCPMCRCTVGKVASRRVAVAHE</sequence>
<evidence type="ECO:0000313" key="6">
    <source>
        <dbReference type="EMBL" id="KAF4043329.1"/>
    </source>
</evidence>
<organism evidence="6 8">
    <name type="scientific">Phytophthora infestans</name>
    <name type="common">Potato late blight agent</name>
    <name type="synonym">Botrytis infestans</name>
    <dbReference type="NCBI Taxonomy" id="4787"/>
    <lineage>
        <taxon>Eukaryota</taxon>
        <taxon>Sar</taxon>
        <taxon>Stramenopiles</taxon>
        <taxon>Oomycota</taxon>
        <taxon>Peronosporomycetes</taxon>
        <taxon>Peronosporales</taxon>
        <taxon>Peronosporaceae</taxon>
        <taxon>Phytophthora</taxon>
    </lineage>
</organism>
<evidence type="ECO:0000256" key="3">
    <source>
        <dbReference type="ARBA" id="ARBA00022833"/>
    </source>
</evidence>
<evidence type="ECO:0000313" key="7">
    <source>
        <dbReference type="EMBL" id="KAF4149492.1"/>
    </source>
</evidence>
<dbReference type="PROSITE" id="PS50089">
    <property type="entry name" value="ZF_RING_2"/>
    <property type="match status" value="1"/>
</dbReference>
<proteinExistence type="predicted"/>
<accession>A0A833T6Q3</accession>
<evidence type="ECO:0000256" key="4">
    <source>
        <dbReference type="PROSITE-ProRule" id="PRU00175"/>
    </source>
</evidence>
<keyword evidence="1" id="KW-0479">Metal-binding</keyword>
<keyword evidence="3" id="KW-0862">Zinc</keyword>
<comment type="caution">
    <text evidence="6">The sequence shown here is derived from an EMBL/GenBank/DDBJ whole genome shotgun (WGS) entry which is preliminary data.</text>
</comment>
<dbReference type="Proteomes" id="UP000602510">
    <property type="component" value="Unassembled WGS sequence"/>
</dbReference>
<evidence type="ECO:0000313" key="8">
    <source>
        <dbReference type="Proteomes" id="UP000602510"/>
    </source>
</evidence>
<dbReference type="Pfam" id="PF13639">
    <property type="entry name" value="zf-RING_2"/>
    <property type="match status" value="1"/>
</dbReference>
<dbReference type="GO" id="GO:0008270">
    <property type="term" value="F:zinc ion binding"/>
    <property type="evidence" value="ECO:0007669"/>
    <property type="project" value="UniProtKB-KW"/>
</dbReference>
<gene>
    <name evidence="6" type="ORF">GN244_ATG04371</name>
    <name evidence="7" type="ORF">GN958_ATG01307</name>
</gene>
<dbReference type="InterPro" id="IPR001841">
    <property type="entry name" value="Znf_RING"/>
</dbReference>